<dbReference type="PROSITE" id="PS51273">
    <property type="entry name" value="GATASE_TYPE_1"/>
    <property type="match status" value="1"/>
</dbReference>
<name>A0ABW2ZNC6_9MICO</name>
<comment type="caution">
    <text evidence="1">The sequence shown here is derived from an EMBL/GenBank/DDBJ whole genome shotgun (WGS) entry which is preliminary data.</text>
</comment>
<keyword evidence="1" id="KW-0378">Hydrolase</keyword>
<dbReference type="PANTHER" id="PTHR43235:SF1">
    <property type="entry name" value="GLUTAMINE AMIDOTRANSFERASE PB2B2.05-RELATED"/>
    <property type="match status" value="1"/>
</dbReference>
<dbReference type="PANTHER" id="PTHR43235">
    <property type="entry name" value="GLUTAMINE AMIDOTRANSFERASE PB2B2.05-RELATED"/>
    <property type="match status" value="1"/>
</dbReference>
<dbReference type="InterPro" id="IPR029062">
    <property type="entry name" value="Class_I_gatase-like"/>
</dbReference>
<accession>A0ABW2ZNC6</accession>
<dbReference type="EMBL" id="JBHTIM010000001">
    <property type="protein sequence ID" value="MFD0780123.1"/>
    <property type="molecule type" value="Genomic_DNA"/>
</dbReference>
<dbReference type="Pfam" id="PF07722">
    <property type="entry name" value="Peptidase_C26"/>
    <property type="match status" value="1"/>
</dbReference>
<reference evidence="2" key="1">
    <citation type="journal article" date="2019" name="Int. J. Syst. Evol. Microbiol.">
        <title>The Global Catalogue of Microorganisms (GCM) 10K type strain sequencing project: providing services to taxonomists for standard genome sequencing and annotation.</title>
        <authorList>
            <consortium name="The Broad Institute Genomics Platform"/>
            <consortium name="The Broad Institute Genome Sequencing Center for Infectious Disease"/>
            <person name="Wu L."/>
            <person name="Ma J."/>
        </authorList>
    </citation>
    <scope>NUCLEOTIDE SEQUENCE [LARGE SCALE GENOMIC DNA]</scope>
    <source>
        <strain evidence="2">CCUG 50754</strain>
    </source>
</reference>
<dbReference type="GO" id="GO:0016787">
    <property type="term" value="F:hydrolase activity"/>
    <property type="evidence" value="ECO:0007669"/>
    <property type="project" value="UniProtKB-KW"/>
</dbReference>
<organism evidence="1 2">
    <name type="scientific">Microbacterium koreense</name>
    <dbReference type="NCBI Taxonomy" id="323761"/>
    <lineage>
        <taxon>Bacteria</taxon>
        <taxon>Bacillati</taxon>
        <taxon>Actinomycetota</taxon>
        <taxon>Actinomycetes</taxon>
        <taxon>Micrococcales</taxon>
        <taxon>Microbacteriaceae</taxon>
        <taxon>Microbacterium</taxon>
    </lineage>
</organism>
<dbReference type="SUPFAM" id="SSF52317">
    <property type="entry name" value="Class I glutamine amidotransferase-like"/>
    <property type="match status" value="1"/>
</dbReference>
<gene>
    <name evidence="1" type="ORF">ACFQZV_02270</name>
</gene>
<sequence length="259" mass="26837">MTGVSLASGSIVESGAPIPVVMSYASETARHDRAFADELRMLADSAAVFAREAGLEIRWVNSAAPDADPGSLAASAAGVIVLGGADVDPAMYRADPDGTWMDSTDAAADAFEAALMRTAMDRGIPLFTICRGTQLLNVMQGGSLVQDLGQGIHREPNQDMVTHPATVHAGTRLAGILGAGSHEVRSGHHQAVDRLGEGLVVSAVAPDGVIEAIEMTGDQWVVGVQWHPEEPASDPAQLRRLLADFAVAARVGAPAAFVA</sequence>
<evidence type="ECO:0000313" key="1">
    <source>
        <dbReference type="EMBL" id="MFD0780123.1"/>
    </source>
</evidence>
<proteinExistence type="predicted"/>
<protein>
    <submittedName>
        <fullName evidence="1">Gamma-glutamyl-gamma-aminobutyrate hydrolase family protein</fullName>
    </submittedName>
</protein>
<evidence type="ECO:0000313" key="2">
    <source>
        <dbReference type="Proteomes" id="UP001597042"/>
    </source>
</evidence>
<dbReference type="RefSeq" id="WP_378752874.1">
    <property type="nucleotide sequence ID" value="NZ_JBHSSV010000012.1"/>
</dbReference>
<dbReference type="InterPro" id="IPR011697">
    <property type="entry name" value="Peptidase_C26"/>
</dbReference>
<dbReference type="Proteomes" id="UP001597042">
    <property type="component" value="Unassembled WGS sequence"/>
</dbReference>
<keyword evidence="2" id="KW-1185">Reference proteome</keyword>
<dbReference type="InterPro" id="IPR044668">
    <property type="entry name" value="PuuD-like"/>
</dbReference>
<dbReference type="Gene3D" id="3.40.50.880">
    <property type="match status" value="1"/>
</dbReference>